<name>A0A0F9IMM6_9ZZZZ</name>
<comment type="caution">
    <text evidence="1">The sequence shown here is derived from an EMBL/GenBank/DDBJ whole genome shotgun (WGS) entry which is preliminary data.</text>
</comment>
<gene>
    <name evidence="1" type="ORF">LCGC14_1924340</name>
</gene>
<organism evidence="1">
    <name type="scientific">marine sediment metagenome</name>
    <dbReference type="NCBI Taxonomy" id="412755"/>
    <lineage>
        <taxon>unclassified sequences</taxon>
        <taxon>metagenomes</taxon>
        <taxon>ecological metagenomes</taxon>
    </lineage>
</organism>
<reference evidence="1" key="1">
    <citation type="journal article" date="2015" name="Nature">
        <title>Complex archaea that bridge the gap between prokaryotes and eukaryotes.</title>
        <authorList>
            <person name="Spang A."/>
            <person name="Saw J.H."/>
            <person name="Jorgensen S.L."/>
            <person name="Zaremba-Niedzwiedzka K."/>
            <person name="Martijn J."/>
            <person name="Lind A.E."/>
            <person name="van Eijk R."/>
            <person name="Schleper C."/>
            <person name="Guy L."/>
            <person name="Ettema T.J."/>
        </authorList>
    </citation>
    <scope>NUCLEOTIDE SEQUENCE</scope>
</reference>
<dbReference type="EMBL" id="LAZR01020554">
    <property type="protein sequence ID" value="KKL88477.1"/>
    <property type="molecule type" value="Genomic_DNA"/>
</dbReference>
<proteinExistence type="predicted"/>
<accession>A0A0F9IMM6</accession>
<protein>
    <submittedName>
        <fullName evidence="1">Uncharacterized protein</fullName>
    </submittedName>
</protein>
<feature type="non-terminal residue" evidence="1">
    <location>
        <position position="377"/>
    </location>
</feature>
<dbReference type="AlphaFoldDB" id="A0A0F9IMM6"/>
<sequence length="377" mass="42249">MSTYTDFIAAPDSKKQTIVEVDISEDSLFINYEPGIWFITYYVDEEKVTYNFGNGAFGYGNFGSAGVADLTNNNARERIGSVWIDDKLYLKTTSLSELRSNNESFIYDTSTFQLLMHFDDFNPPECFDFIQIGVTKGYAIQAAYYDDIYYDARVISIPNIVKQKDPLFFGLIRFEGGSIQFQNIDGHFDNWSSQNVFGQPIRILFGRFDFNYADFETVFAGTIDDFSLSPSINTVNIQDKRWALSRKIPINHFDSATYPNIKTRNVGKSIPLGYGVIGNAPVICTNEEGAAPFSFKIVDTTDYAIKAIDQVYVEDVSVTHGDEDLTNATFSLSAGVYSARDKVSIDFQGYETGGTLIDNGLDIIKDLMALFANVAFN</sequence>
<evidence type="ECO:0000313" key="1">
    <source>
        <dbReference type="EMBL" id="KKL88477.1"/>
    </source>
</evidence>